<evidence type="ECO:0000313" key="5">
    <source>
        <dbReference type="Proteomes" id="UP000566071"/>
    </source>
</evidence>
<proteinExistence type="predicted"/>
<dbReference type="Pfam" id="PF07495">
    <property type="entry name" value="Y_Y_Y"/>
    <property type="match status" value="1"/>
</dbReference>
<evidence type="ECO:0000259" key="2">
    <source>
        <dbReference type="Pfam" id="PF06580"/>
    </source>
</evidence>
<evidence type="ECO:0000259" key="3">
    <source>
        <dbReference type="Pfam" id="PF07495"/>
    </source>
</evidence>
<dbReference type="SUPFAM" id="SSF50998">
    <property type="entry name" value="Quinoprotein alcohol dehydrogenase-like"/>
    <property type="match status" value="1"/>
</dbReference>
<dbReference type="InterPro" id="IPR015943">
    <property type="entry name" value="WD40/YVTN_repeat-like_dom_sf"/>
</dbReference>
<comment type="caution">
    <text evidence="4">The sequence shown here is derived from an EMBL/GenBank/DDBJ whole genome shotgun (WGS) entry which is preliminary data.</text>
</comment>
<feature type="domain" description="Two component regulator three Y" evidence="3">
    <location>
        <begin position="627"/>
        <end position="689"/>
    </location>
</feature>
<dbReference type="GO" id="GO:0016301">
    <property type="term" value="F:kinase activity"/>
    <property type="evidence" value="ECO:0007669"/>
    <property type="project" value="UniProtKB-KW"/>
</dbReference>
<accession>A0ABX1W4F8</accession>
<keyword evidence="1" id="KW-1133">Transmembrane helix</keyword>
<dbReference type="PANTHER" id="PTHR34220:SF7">
    <property type="entry name" value="SENSOR HISTIDINE KINASE YPDA"/>
    <property type="match status" value="1"/>
</dbReference>
<keyword evidence="1" id="KW-0472">Membrane</keyword>
<dbReference type="Gene3D" id="2.60.40.10">
    <property type="entry name" value="Immunoglobulins"/>
    <property type="match status" value="1"/>
</dbReference>
<dbReference type="InterPro" id="IPR010559">
    <property type="entry name" value="Sig_transdc_His_kin_internal"/>
</dbReference>
<evidence type="ECO:0000313" key="4">
    <source>
        <dbReference type="EMBL" id="NNU33890.1"/>
    </source>
</evidence>
<reference evidence="4 5" key="1">
    <citation type="submission" date="2020-05" db="EMBL/GenBank/DDBJ databases">
        <authorList>
            <person name="Khan S.A."/>
            <person name="Jeon C.O."/>
            <person name="Chun B.H."/>
        </authorList>
    </citation>
    <scope>NUCLEOTIDE SEQUENCE [LARGE SCALE GENOMIC DNA]</scope>
    <source>
        <strain evidence="4 5">S1162</strain>
    </source>
</reference>
<dbReference type="InterPro" id="IPR013783">
    <property type="entry name" value="Ig-like_fold"/>
</dbReference>
<dbReference type="Pfam" id="PF06580">
    <property type="entry name" value="His_kinase"/>
    <property type="match status" value="1"/>
</dbReference>
<dbReference type="Gene3D" id="2.130.10.10">
    <property type="entry name" value="YVTN repeat-like/Quinoprotein amine dehydrogenase"/>
    <property type="match status" value="2"/>
</dbReference>
<keyword evidence="1" id="KW-0812">Transmembrane</keyword>
<feature type="transmembrane region" description="Helical" evidence="1">
    <location>
        <begin position="697"/>
        <end position="715"/>
    </location>
</feature>
<dbReference type="SUPFAM" id="SSF63829">
    <property type="entry name" value="Calcium-dependent phosphotriesterase"/>
    <property type="match status" value="1"/>
</dbReference>
<name>A0ABX1W4F8_9SPHI</name>
<dbReference type="InterPro" id="IPR011047">
    <property type="entry name" value="Quinoprotein_ADH-like_sf"/>
</dbReference>
<keyword evidence="4" id="KW-0808">Transferase</keyword>
<evidence type="ECO:0000256" key="1">
    <source>
        <dbReference type="SAM" id="Phobius"/>
    </source>
</evidence>
<organism evidence="4 5">
    <name type="scientific">Mucilaginibacter humi</name>
    <dbReference type="NCBI Taxonomy" id="2732510"/>
    <lineage>
        <taxon>Bacteria</taxon>
        <taxon>Pseudomonadati</taxon>
        <taxon>Bacteroidota</taxon>
        <taxon>Sphingobacteriia</taxon>
        <taxon>Sphingobacteriales</taxon>
        <taxon>Sphingobacteriaceae</taxon>
        <taxon>Mucilaginibacter</taxon>
    </lineage>
</organism>
<dbReference type="InterPro" id="IPR011123">
    <property type="entry name" value="Y_Y_Y"/>
</dbReference>
<feature type="domain" description="Signal transduction histidine kinase internal region" evidence="2">
    <location>
        <begin position="742"/>
        <end position="817"/>
    </location>
</feature>
<sequence length="860" mass="96921">MATLNGLGRYDGREFKIYQHTSANTAGLGSNIILNFFYAGNNNLWLCYRDDKIDQLNTITGKITHLWQNKTFALLKGQSGYFKSLVRDSHGICWMMAQDGGIFSIDIHSFNVKHFSRAQIGLNQPVIGIAIRNKKLVLFTRTAPGVCNDALKVVQNIPYPFTITKPDNTVQNIYAAIIRTNGDIVVGDSRGIVVWNPETNFLKQIPVQRLMGPGKIIGAFDYSGNLFFEFNGGLAMLTPNNALVQWAPVDASLPGYPTCVYADRSGVLWVGSNGFGLRQYNLIKTGLPGYLNQHAFMGDALIRMGVPSAQIAKTFLNTATEFANRSITYKDSVWVANVFTSYTNPQLVLSINKQARLITFKNQDAKARGETHKTRFLGTDAGGTLWATDEHHRFLKFDTKKLTFKAYGKAGIDEGEDITGLVPNGNGGFYISSVHNLCSVNPFTGQTDNLTHFLPGNDILDVTNDPDDKNILWIGTLSDGLMRFNTQTKKVQVYSTATGLPNNTIYSILFGNDNLMWCSTNKGIFAMNKKTQAIRSFTSRDGLVDDEYNRYYFMNLPGGELAFGGPMGYTVFNPSKLEIDDFNPQVALTRLNIINRPTEGESLGTLKELNLRYDQNFITAEFAAMQFDIPEKIQYRYRLKGLDKNWIMLGNANKASYTSLPAGNYTLMLNATNTAGKWSTHVPQIKINIAAPYWRTWWFYQLVFLTVVIIVYVIVKSRIRRFHTAQAQKLQFEREAMELHAMALRARMNPHFIFNCLNSIKALIQEKHNQKAVNYLTTFSTLIRNQLNNKSNQVTLQDELQTCKLYLELEAMRFEGRIGYRFDITSDEELLQTIVPPLILQPIVENAIVHGLLPLERGER</sequence>
<gene>
    <name evidence="4" type="ORF">HK413_06560</name>
</gene>
<dbReference type="PANTHER" id="PTHR34220">
    <property type="entry name" value="SENSOR HISTIDINE KINASE YPDA"/>
    <property type="match status" value="1"/>
</dbReference>
<dbReference type="InterPro" id="IPR050640">
    <property type="entry name" value="Bact_2-comp_sensor_kinase"/>
</dbReference>
<dbReference type="Proteomes" id="UP000566071">
    <property type="component" value="Unassembled WGS sequence"/>
</dbReference>
<keyword evidence="5" id="KW-1185">Reference proteome</keyword>
<dbReference type="RefSeq" id="WP_175269572.1">
    <property type="nucleotide sequence ID" value="NZ_JABFCR010000023.1"/>
</dbReference>
<protein>
    <submittedName>
        <fullName evidence="4">Histidine kinase</fullName>
    </submittedName>
</protein>
<dbReference type="EMBL" id="JABFCR010000023">
    <property type="protein sequence ID" value="NNU33890.1"/>
    <property type="molecule type" value="Genomic_DNA"/>
</dbReference>
<keyword evidence="4" id="KW-0418">Kinase</keyword>